<evidence type="ECO:0000313" key="2">
    <source>
        <dbReference type="EMBL" id="MDV2480439.1"/>
    </source>
</evidence>
<name>A0ABU3WXB2_9EURY</name>
<evidence type="ECO:0000313" key="3">
    <source>
        <dbReference type="Proteomes" id="UP001281203"/>
    </source>
</evidence>
<dbReference type="InterPro" id="IPR018765">
    <property type="entry name" value="DUF2341"/>
</dbReference>
<evidence type="ECO:0000259" key="1">
    <source>
        <dbReference type="Pfam" id="PF10102"/>
    </source>
</evidence>
<sequence>MRMKRVKRALSLLVTVLMVAGASVPVVSALKPGTAASSVNVAGNLFSGTRISVAGKPGTPWKRVDSSEAPWWSTAWLYRVPVAVTGPSPADGSPHREVVLFRPGMRAEFDDLRFVTEDGTVLDHWKETYVASDSAVVRVYLPAGATSIWMYYGDAFAPGPMRVSGEGLRRPGFFSGGRLRHPAGTGPAFAYGTAQMTPSWRRLP</sequence>
<comment type="caution">
    <text evidence="2">The sequence shown here is derived from an EMBL/GenBank/DDBJ whole genome shotgun (WGS) entry which is preliminary data.</text>
</comment>
<dbReference type="EMBL" id="WBKO01000001">
    <property type="protein sequence ID" value="MDV2480439.1"/>
    <property type="molecule type" value="Genomic_DNA"/>
</dbReference>
<feature type="domain" description="DUF2341" evidence="1">
    <location>
        <begin position="109"/>
        <end position="157"/>
    </location>
</feature>
<organism evidence="2 3">
    <name type="scientific">Methanoculleus caldifontis</name>
    <dbReference type="NCBI Taxonomy" id="2651577"/>
    <lineage>
        <taxon>Archaea</taxon>
        <taxon>Methanobacteriati</taxon>
        <taxon>Methanobacteriota</taxon>
        <taxon>Stenosarchaea group</taxon>
        <taxon>Methanomicrobia</taxon>
        <taxon>Methanomicrobiales</taxon>
        <taxon>Methanomicrobiaceae</taxon>
        <taxon>Methanoculleus</taxon>
    </lineage>
</organism>
<keyword evidence="3" id="KW-1185">Reference proteome</keyword>
<proteinExistence type="predicted"/>
<accession>A0ABU3WXB2</accession>
<protein>
    <submittedName>
        <fullName evidence="2">DUF2341 domain-containing protein</fullName>
    </submittedName>
</protein>
<gene>
    <name evidence="2" type="ORF">F8E02_00135</name>
</gene>
<reference evidence="2 3" key="1">
    <citation type="submission" date="2019-10" db="EMBL/GenBank/DDBJ databases">
        <title>Isolation and characterization of Methanoculleus sp. Wushi-C6 from a hot spring well.</title>
        <authorList>
            <person name="Chen S.-C."/>
            <person name="Lan Z.-H."/>
            <person name="You Y.-T."/>
            <person name="Lai M.-C."/>
        </authorList>
    </citation>
    <scope>NUCLEOTIDE SEQUENCE [LARGE SCALE GENOMIC DNA]</scope>
    <source>
        <strain evidence="2 3">Wushi-C6</strain>
    </source>
</reference>
<dbReference type="Pfam" id="PF10102">
    <property type="entry name" value="DUF2341"/>
    <property type="match status" value="1"/>
</dbReference>
<dbReference type="Proteomes" id="UP001281203">
    <property type="component" value="Unassembled WGS sequence"/>
</dbReference>